<name>A0A2H5XEL8_9BACT</name>
<sequence>MTMSALTASVIDGWAVTDHARQRMHQRAVQAWMVSVALQWGWEKCRHGCVCYIVTDRALKNTPYERFSDRLHGLCVVVNPAEGVIVTVKWLTFLRRRRPKWRCRRPRRRH</sequence>
<comment type="caution">
    <text evidence="1">The sequence shown here is derived from an EMBL/GenBank/DDBJ whole genome shotgun (WGS) entry which is preliminary data.</text>
</comment>
<dbReference type="Proteomes" id="UP000236173">
    <property type="component" value="Unassembled WGS sequence"/>
</dbReference>
<evidence type="ECO:0000313" key="1">
    <source>
        <dbReference type="EMBL" id="GBC99626.1"/>
    </source>
</evidence>
<accession>A0A2H5XEL8</accession>
<dbReference type="EMBL" id="BEHT01000032">
    <property type="protein sequence ID" value="GBC99626.1"/>
    <property type="molecule type" value="Genomic_DNA"/>
</dbReference>
<evidence type="ECO:0000313" key="2">
    <source>
        <dbReference type="Proteomes" id="UP000236173"/>
    </source>
</evidence>
<reference evidence="2" key="1">
    <citation type="submission" date="2017-09" db="EMBL/GenBank/DDBJ databases">
        <title>Metaegenomics of thermophilic ammonia-oxidizing enrichment culture.</title>
        <authorList>
            <person name="Kato S."/>
            <person name="Suzuki K."/>
        </authorList>
    </citation>
    <scope>NUCLEOTIDE SEQUENCE [LARGE SCALE GENOMIC DNA]</scope>
</reference>
<protein>
    <submittedName>
        <fullName evidence="1">Uncharacterized protein</fullName>
    </submittedName>
</protein>
<organism evidence="1 2">
    <name type="scientific">Candidatus Fervidibacter japonicus</name>
    <dbReference type="NCBI Taxonomy" id="2035412"/>
    <lineage>
        <taxon>Bacteria</taxon>
        <taxon>Candidatus Fervidibacterota</taxon>
        <taxon>Candidatus Fervidibacter</taxon>
    </lineage>
</organism>
<gene>
    <name evidence="1" type="ORF">HRbin17_02155</name>
</gene>
<dbReference type="AlphaFoldDB" id="A0A2H5XEL8"/>
<proteinExistence type="predicted"/>